<dbReference type="InterPro" id="IPR054491">
    <property type="entry name" value="MGH1-like_GH"/>
</dbReference>
<dbReference type="AlphaFoldDB" id="A0A1C3WRQ3"/>
<dbReference type="RefSeq" id="WP_092575472.1">
    <property type="nucleotide sequence ID" value="NZ_FMAF01000016.1"/>
</dbReference>
<dbReference type="GO" id="GO:0004573">
    <property type="term" value="F:Glc3Man9GlcNAc2 oligosaccharide glucosidase activity"/>
    <property type="evidence" value="ECO:0007669"/>
    <property type="project" value="InterPro"/>
</dbReference>
<dbReference type="GO" id="GO:0009311">
    <property type="term" value="P:oligosaccharide metabolic process"/>
    <property type="evidence" value="ECO:0007669"/>
    <property type="project" value="InterPro"/>
</dbReference>
<dbReference type="EMBL" id="FMAF01000016">
    <property type="protein sequence ID" value="SCB42742.1"/>
    <property type="molecule type" value="Genomic_DNA"/>
</dbReference>
<evidence type="ECO:0000256" key="3">
    <source>
        <dbReference type="ARBA" id="ARBA00023295"/>
    </source>
</evidence>
<organism evidence="5 6">
    <name type="scientific">Rhizobium lusitanum</name>
    <dbReference type="NCBI Taxonomy" id="293958"/>
    <lineage>
        <taxon>Bacteria</taxon>
        <taxon>Pseudomonadati</taxon>
        <taxon>Pseudomonadota</taxon>
        <taxon>Alphaproteobacteria</taxon>
        <taxon>Hyphomicrobiales</taxon>
        <taxon>Rhizobiaceae</taxon>
        <taxon>Rhizobium/Agrobacterium group</taxon>
        <taxon>Rhizobium</taxon>
    </lineage>
</organism>
<keyword evidence="2" id="KW-0378">Hydrolase</keyword>
<dbReference type="InterPro" id="IPR012341">
    <property type="entry name" value="6hp_glycosidase-like_sf"/>
</dbReference>
<dbReference type="Gene3D" id="1.50.10.10">
    <property type="match status" value="1"/>
</dbReference>
<dbReference type="Proteomes" id="UP000199205">
    <property type="component" value="Unassembled WGS sequence"/>
</dbReference>
<dbReference type="InterPro" id="IPR004888">
    <property type="entry name" value="Glycoside_hydrolase_63"/>
</dbReference>
<gene>
    <name evidence="5" type="ORF">GA0061101_11633</name>
</gene>
<dbReference type="SUPFAM" id="SSF48208">
    <property type="entry name" value="Six-hairpin glycosidases"/>
    <property type="match status" value="1"/>
</dbReference>
<evidence type="ECO:0000313" key="6">
    <source>
        <dbReference type="Proteomes" id="UP000199205"/>
    </source>
</evidence>
<proteinExistence type="inferred from homology"/>
<keyword evidence="3" id="KW-0326">Glycosidase</keyword>
<dbReference type="PANTHER" id="PTHR10412">
    <property type="entry name" value="MANNOSYL-OLIGOSACCHARIDE GLUCOSIDASE"/>
    <property type="match status" value="1"/>
</dbReference>
<comment type="similarity">
    <text evidence="1">Belongs to the glycosyl hydrolase 63 family.</text>
</comment>
<evidence type="ECO:0000256" key="1">
    <source>
        <dbReference type="ARBA" id="ARBA00010833"/>
    </source>
</evidence>
<protein>
    <submittedName>
        <fullName evidence="5">Putative isomerase</fullName>
    </submittedName>
</protein>
<dbReference type="GO" id="GO:0016853">
    <property type="term" value="F:isomerase activity"/>
    <property type="evidence" value="ECO:0007669"/>
    <property type="project" value="UniProtKB-KW"/>
</dbReference>
<evidence type="ECO:0000256" key="2">
    <source>
        <dbReference type="ARBA" id="ARBA00022801"/>
    </source>
</evidence>
<dbReference type="GO" id="GO:0006487">
    <property type="term" value="P:protein N-linked glycosylation"/>
    <property type="evidence" value="ECO:0007669"/>
    <property type="project" value="TreeGrafter"/>
</dbReference>
<accession>A0A1C3WRQ3</accession>
<dbReference type="InterPro" id="IPR008928">
    <property type="entry name" value="6-hairpin_glycosidase_sf"/>
</dbReference>
<dbReference type="Pfam" id="PF22422">
    <property type="entry name" value="MGH1-like_GH"/>
    <property type="match status" value="1"/>
</dbReference>
<evidence type="ECO:0000313" key="5">
    <source>
        <dbReference type="EMBL" id="SCB42742.1"/>
    </source>
</evidence>
<sequence>MPGHVTIPLARAWNSWSSRPAELTFLPLGLRITPVLYSTRARRASAIEPRHDPVRFGRHTIDNSLIELETELGGTSIRFQASASDPFAVRGQWEAPQLGEWGTRFWLTLAISSDGGEVVRYDAEKGAAIIKIDRRFAAIVTRAPAIQVTGHDSIDALRADFETNGYFYTATRSDSAPVLGLRFNMEMMREGAYAAAVADSEDLAVLNARACLEAASRPAPSLHDGQFAGALDAVRDVVGWNTIWDKVNHRPYTAVTRIWNLGEFAVWYNDQTFAALLAGVFDTDIARENMAAALAGATPQGNIACIVTSNDAWVDRSQPPHGSLVAWLLYLRNGERSMIEASYEALARNQRWWRSHRDPDDFGLISCGTSDVGEGLYKGTIFGARNETGMDNSATHDEAVYDPVTRTLSTYDLGLNCALALDAEMLSHMAALLGRAEEADEFAALADRSRRLIREHLWDADRGIFANRQRKGGFVRSLSPTSFYPLMCGAANAEQASHLLAYLADPATFGGAFVLPNATRNDPAFAENVYWRGRIWPNVNFMVWLGLKRYRFDAEASHLAKQSYDLFMQSWRDRRIAAENYNATTGEAMDQGDTDPFYIWAALLPLMVVEELCGFDPWNGWSLCNNGADANFGPLLSPAGRIHVSSENGVLTVTRDGVPFLSTNNLGRFTHLVVGDGYISCRIESASQSAAELHLVGIDAGEVVAVKLGEMDAQWRAADIGIVVALPTADKTREFHLWHRRQVK</sequence>
<dbReference type="PANTHER" id="PTHR10412:SF11">
    <property type="entry name" value="MANNOSYL-OLIGOSACCHARIDE GLUCOSIDASE"/>
    <property type="match status" value="1"/>
</dbReference>
<reference evidence="5 6" key="1">
    <citation type="submission" date="2016-08" db="EMBL/GenBank/DDBJ databases">
        <authorList>
            <person name="Seilhamer J.J."/>
        </authorList>
    </citation>
    <scope>NUCLEOTIDE SEQUENCE [LARGE SCALE GENOMIC DNA]</scope>
    <source>
        <strain evidence="5 6">P1-7</strain>
    </source>
</reference>
<feature type="domain" description="Mannosylglycerate hydrolase MGH1-like glycoside hydrolase" evidence="4">
    <location>
        <begin position="266"/>
        <end position="590"/>
    </location>
</feature>
<evidence type="ECO:0000259" key="4">
    <source>
        <dbReference type="Pfam" id="PF22422"/>
    </source>
</evidence>
<name>A0A1C3WRQ3_9HYPH</name>
<dbReference type="OrthoDB" id="9781878at2"/>
<keyword evidence="5" id="KW-0413">Isomerase</keyword>